<proteinExistence type="inferred from homology"/>
<name>A0A8S5MU72_9CAUD</name>
<dbReference type="PROSITE" id="PS51898">
    <property type="entry name" value="TYR_RECOMBINASE"/>
    <property type="match status" value="1"/>
</dbReference>
<dbReference type="InterPro" id="IPR010998">
    <property type="entry name" value="Integrase_recombinase_N"/>
</dbReference>
<dbReference type="Pfam" id="PF14657">
    <property type="entry name" value="Arm-DNA-bind_4"/>
    <property type="match status" value="1"/>
</dbReference>
<evidence type="ECO:0000256" key="5">
    <source>
        <dbReference type="ARBA" id="ARBA00022908"/>
    </source>
</evidence>
<dbReference type="GO" id="GO:0016740">
    <property type="term" value="F:transferase activity"/>
    <property type="evidence" value="ECO:0007669"/>
    <property type="project" value="UniProtKB-KW"/>
</dbReference>
<accession>A0A8S5MU72</accession>
<keyword evidence="6 9" id="KW-0238">DNA-binding</keyword>
<feature type="domain" description="Tyr recombinase" evidence="10">
    <location>
        <begin position="166"/>
        <end position="350"/>
    </location>
</feature>
<evidence type="ECO:0000256" key="7">
    <source>
        <dbReference type="ARBA" id="ARBA00023172"/>
    </source>
</evidence>
<dbReference type="PANTHER" id="PTHR30349:SF64">
    <property type="entry name" value="PROPHAGE INTEGRASE INTD-RELATED"/>
    <property type="match status" value="1"/>
</dbReference>
<dbReference type="Gene3D" id="1.10.150.130">
    <property type="match status" value="1"/>
</dbReference>
<dbReference type="Pfam" id="PF00589">
    <property type="entry name" value="Phage_integrase"/>
    <property type="match status" value="1"/>
</dbReference>
<comment type="similarity">
    <text evidence="1">Belongs to the 'phage' integrase family.</text>
</comment>
<dbReference type="EMBL" id="BK014990">
    <property type="protein sequence ID" value="DAD85878.1"/>
    <property type="molecule type" value="Genomic_DNA"/>
</dbReference>
<keyword evidence="4" id="KW-0378">Hydrolase</keyword>
<evidence type="ECO:0000259" key="10">
    <source>
        <dbReference type="PROSITE" id="PS51898"/>
    </source>
</evidence>
<evidence type="ECO:0000256" key="8">
    <source>
        <dbReference type="ARBA" id="ARBA00023195"/>
    </source>
</evidence>
<evidence type="ECO:0000256" key="9">
    <source>
        <dbReference type="PROSITE-ProRule" id="PRU01248"/>
    </source>
</evidence>
<dbReference type="PROSITE" id="PS51900">
    <property type="entry name" value="CB"/>
    <property type="match status" value="1"/>
</dbReference>
<evidence type="ECO:0000259" key="11">
    <source>
        <dbReference type="PROSITE" id="PS51900"/>
    </source>
</evidence>
<dbReference type="InterPro" id="IPR028259">
    <property type="entry name" value="AP2-like_int_N"/>
</dbReference>
<keyword evidence="8" id="KW-1179">Viral genome integration</keyword>
<dbReference type="GO" id="GO:0075713">
    <property type="term" value="P:establishment of integrated proviral latency"/>
    <property type="evidence" value="ECO:0007669"/>
    <property type="project" value="UniProtKB-KW"/>
</dbReference>
<evidence type="ECO:0000256" key="2">
    <source>
        <dbReference type="ARBA" id="ARBA00016082"/>
    </source>
</evidence>
<dbReference type="Pfam" id="PF14659">
    <property type="entry name" value="Phage_int_SAM_3"/>
    <property type="match status" value="1"/>
</dbReference>
<feature type="domain" description="Core-binding (CB)" evidence="11">
    <location>
        <begin position="53"/>
        <end position="144"/>
    </location>
</feature>
<evidence type="ECO:0000256" key="6">
    <source>
        <dbReference type="ARBA" id="ARBA00023125"/>
    </source>
</evidence>
<dbReference type="GO" id="GO:0016787">
    <property type="term" value="F:hydrolase activity"/>
    <property type="evidence" value="ECO:0007669"/>
    <property type="project" value="UniProtKB-KW"/>
</dbReference>
<protein>
    <recommendedName>
        <fullName evidence="2">Integrase</fullName>
    </recommendedName>
</protein>
<dbReference type="InterPro" id="IPR011010">
    <property type="entry name" value="DNA_brk_join_enz"/>
</dbReference>
<dbReference type="GO" id="GO:0003677">
    <property type="term" value="F:DNA binding"/>
    <property type="evidence" value="ECO:0007669"/>
    <property type="project" value="UniProtKB-UniRule"/>
</dbReference>
<dbReference type="InterPro" id="IPR002104">
    <property type="entry name" value="Integrase_catalytic"/>
</dbReference>
<evidence type="ECO:0000256" key="3">
    <source>
        <dbReference type="ARBA" id="ARBA00022679"/>
    </source>
</evidence>
<evidence type="ECO:0000256" key="4">
    <source>
        <dbReference type="ARBA" id="ARBA00022801"/>
    </source>
</evidence>
<dbReference type="InterPro" id="IPR013762">
    <property type="entry name" value="Integrase-like_cat_sf"/>
</dbReference>
<reference evidence="12" key="1">
    <citation type="journal article" date="2021" name="Proc. Natl. Acad. Sci. U.S.A.">
        <title>A Catalog of Tens of Thousands of Viruses from Human Metagenomes Reveals Hidden Associations with Chronic Diseases.</title>
        <authorList>
            <person name="Tisza M.J."/>
            <person name="Buck C.B."/>
        </authorList>
    </citation>
    <scope>NUCLEOTIDE SEQUENCE</scope>
    <source>
        <strain evidence="12">CtGdK3</strain>
    </source>
</reference>
<keyword evidence="8" id="KW-1160">Virus entry into host cell</keyword>
<dbReference type="SUPFAM" id="SSF56349">
    <property type="entry name" value="DNA breaking-rejoining enzymes"/>
    <property type="match status" value="1"/>
</dbReference>
<dbReference type="PANTHER" id="PTHR30349">
    <property type="entry name" value="PHAGE INTEGRASE-RELATED"/>
    <property type="match status" value="1"/>
</dbReference>
<dbReference type="GO" id="GO:0015074">
    <property type="term" value="P:DNA integration"/>
    <property type="evidence" value="ECO:0007669"/>
    <property type="project" value="UniProtKB-KW"/>
</dbReference>
<dbReference type="InterPro" id="IPR044068">
    <property type="entry name" value="CB"/>
</dbReference>
<dbReference type="Gene3D" id="1.10.443.10">
    <property type="entry name" value="Intergrase catalytic core"/>
    <property type="match status" value="1"/>
</dbReference>
<sequence>MPVYKDEKRGTWWVSVRYTNWAGQPDRKVKRGFSRERDAKAWERDFLFQQSRSCDMTVSALWELYREDDRARLRESTRDSKDSLYRTHIEPYWKDTPVNTITPADVRKWQNTLVSARKPDGDPYKPTYLRSIHSRFSALMNYAVNFYHLPANPCRASGSIGAKKRKEFSFWTLDQFNQAIAYVDAPAKHLALMILFWLGLREGECLALTAADLGDDGYFSISKTFHRRKGREFFGPPKSDNGIRYLAAPNFLIDEFRKYCGSLYDLKPSDRIFYFGKSTLGRELDRAAACAGIPRIRLHDLRHSNASLLIKMGYDIPMLAARLGDSMKVVSETYAHLYPKAQDHVAAQMDAVRFGMVNTPPRPIAEIPSNVIPWPLAK</sequence>
<dbReference type="InterPro" id="IPR050090">
    <property type="entry name" value="Tyrosine_recombinase_XerCD"/>
</dbReference>
<evidence type="ECO:0000313" key="12">
    <source>
        <dbReference type="EMBL" id="DAD85878.1"/>
    </source>
</evidence>
<keyword evidence="7" id="KW-0233">DNA recombination</keyword>
<evidence type="ECO:0000256" key="1">
    <source>
        <dbReference type="ARBA" id="ARBA00008857"/>
    </source>
</evidence>
<dbReference type="GO" id="GO:0006310">
    <property type="term" value="P:DNA recombination"/>
    <property type="evidence" value="ECO:0007669"/>
    <property type="project" value="UniProtKB-KW"/>
</dbReference>
<organism evidence="12">
    <name type="scientific">Siphoviridae sp. ctGdK3</name>
    <dbReference type="NCBI Taxonomy" id="2826222"/>
    <lineage>
        <taxon>Viruses</taxon>
        <taxon>Duplodnaviria</taxon>
        <taxon>Heunggongvirae</taxon>
        <taxon>Uroviricota</taxon>
        <taxon>Caudoviricetes</taxon>
    </lineage>
</organism>
<dbReference type="InterPro" id="IPR004107">
    <property type="entry name" value="Integrase_SAM-like_N"/>
</dbReference>
<dbReference type="GO" id="GO:0044826">
    <property type="term" value="P:viral genome integration into host DNA"/>
    <property type="evidence" value="ECO:0007669"/>
    <property type="project" value="UniProtKB-KW"/>
</dbReference>
<keyword evidence="3" id="KW-0808">Transferase</keyword>
<keyword evidence="5" id="KW-0229">DNA integration</keyword>
<dbReference type="CDD" id="cd01189">
    <property type="entry name" value="INT_ICEBs1_C_like"/>
    <property type="match status" value="1"/>
</dbReference>